<dbReference type="OrthoDB" id="1933539at2759"/>
<dbReference type="EMBL" id="RWGY01000031">
    <property type="protein sequence ID" value="TVU14842.1"/>
    <property type="molecule type" value="Genomic_DNA"/>
</dbReference>
<dbReference type="GO" id="GO:0006952">
    <property type="term" value="P:defense response"/>
    <property type="evidence" value="ECO:0007669"/>
    <property type="project" value="UniProtKB-KW"/>
</dbReference>
<feature type="non-terminal residue" evidence="8">
    <location>
        <position position="1"/>
    </location>
</feature>
<comment type="caution">
    <text evidence="8">The sequence shown here is derived from an EMBL/GenBank/DDBJ whole genome shotgun (WGS) entry which is preliminary data.</text>
</comment>
<proteinExistence type="inferred from homology"/>
<evidence type="ECO:0000256" key="1">
    <source>
        <dbReference type="ARBA" id="ARBA00008894"/>
    </source>
</evidence>
<reference evidence="8 9" key="1">
    <citation type="journal article" date="2019" name="Sci. Rep.">
        <title>A high-quality genome of Eragrostis curvula grass provides insights into Poaceae evolution and supports new strategies to enhance forage quality.</title>
        <authorList>
            <person name="Carballo J."/>
            <person name="Santos B.A.C.M."/>
            <person name="Zappacosta D."/>
            <person name="Garbus I."/>
            <person name="Selva J.P."/>
            <person name="Gallo C.A."/>
            <person name="Diaz A."/>
            <person name="Albertini E."/>
            <person name="Caccamo M."/>
            <person name="Echenique V."/>
        </authorList>
    </citation>
    <scope>NUCLEOTIDE SEQUENCE [LARGE SCALE GENOMIC DNA]</scope>
    <source>
        <strain evidence="9">cv. Victoria</strain>
        <tissue evidence="8">Leaf</tissue>
    </source>
</reference>
<feature type="domain" description="Disease resistance N-terminal" evidence="7">
    <location>
        <begin position="52"/>
        <end position="117"/>
    </location>
</feature>
<name>A0A5J9TTY3_9POAL</name>
<evidence type="ECO:0000256" key="6">
    <source>
        <dbReference type="SAM" id="SignalP"/>
    </source>
</evidence>
<dbReference type="Proteomes" id="UP000324897">
    <property type="component" value="Unassembled WGS sequence"/>
</dbReference>
<gene>
    <name evidence="8" type="ORF">EJB05_38338</name>
</gene>
<keyword evidence="2" id="KW-0433">Leucine-rich repeat</keyword>
<keyword evidence="6" id="KW-0732">Signal</keyword>
<protein>
    <recommendedName>
        <fullName evidence="7">Disease resistance N-terminal domain-containing protein</fullName>
    </recommendedName>
</protein>
<dbReference type="Pfam" id="PF18052">
    <property type="entry name" value="Rx_N"/>
    <property type="match status" value="1"/>
</dbReference>
<evidence type="ECO:0000313" key="9">
    <source>
        <dbReference type="Proteomes" id="UP000324897"/>
    </source>
</evidence>
<evidence type="ECO:0000256" key="2">
    <source>
        <dbReference type="ARBA" id="ARBA00022614"/>
    </source>
</evidence>
<organism evidence="8 9">
    <name type="scientific">Eragrostis curvula</name>
    <name type="common">weeping love grass</name>
    <dbReference type="NCBI Taxonomy" id="38414"/>
    <lineage>
        <taxon>Eukaryota</taxon>
        <taxon>Viridiplantae</taxon>
        <taxon>Streptophyta</taxon>
        <taxon>Embryophyta</taxon>
        <taxon>Tracheophyta</taxon>
        <taxon>Spermatophyta</taxon>
        <taxon>Magnoliopsida</taxon>
        <taxon>Liliopsida</taxon>
        <taxon>Poales</taxon>
        <taxon>Poaceae</taxon>
        <taxon>PACMAD clade</taxon>
        <taxon>Chloridoideae</taxon>
        <taxon>Eragrostideae</taxon>
        <taxon>Eragrostidinae</taxon>
        <taxon>Eragrostis</taxon>
    </lineage>
</organism>
<evidence type="ECO:0000256" key="4">
    <source>
        <dbReference type="ARBA" id="ARBA00022741"/>
    </source>
</evidence>
<dbReference type="Pfam" id="PF12442">
    <property type="entry name" value="DUF3681"/>
    <property type="match status" value="1"/>
</dbReference>
<feature type="chain" id="PRO_5023817051" description="Disease resistance N-terminal domain-containing protein" evidence="6">
    <location>
        <begin position="22"/>
        <end position="125"/>
    </location>
</feature>
<dbReference type="Gramene" id="TVU14842">
    <property type="protein sequence ID" value="TVU14842"/>
    <property type="gene ID" value="EJB05_38338"/>
</dbReference>
<dbReference type="Gene3D" id="1.20.5.4130">
    <property type="match status" value="1"/>
</dbReference>
<evidence type="ECO:0000256" key="5">
    <source>
        <dbReference type="ARBA" id="ARBA00022821"/>
    </source>
</evidence>
<dbReference type="InterPro" id="IPR022149">
    <property type="entry name" value="DUF3681"/>
</dbReference>
<evidence type="ECO:0000259" key="7">
    <source>
        <dbReference type="Pfam" id="PF18052"/>
    </source>
</evidence>
<keyword evidence="4" id="KW-0547">Nucleotide-binding</keyword>
<keyword evidence="3" id="KW-0677">Repeat</keyword>
<dbReference type="InterPro" id="IPR041118">
    <property type="entry name" value="Rx_N"/>
</dbReference>
<evidence type="ECO:0000256" key="3">
    <source>
        <dbReference type="ARBA" id="ARBA00022737"/>
    </source>
</evidence>
<keyword evidence="9" id="KW-1185">Reference proteome</keyword>
<feature type="signal peptide" evidence="6">
    <location>
        <begin position="1"/>
        <end position="21"/>
    </location>
</feature>
<accession>A0A5J9TTY3</accession>
<evidence type="ECO:0000313" key="8">
    <source>
        <dbReference type="EMBL" id="TVU14842.1"/>
    </source>
</evidence>
<comment type="similarity">
    <text evidence="1">Belongs to the disease resistance NB-LRR family.</text>
</comment>
<keyword evidence="5" id="KW-0611">Plant defense</keyword>
<sequence length="125" mass="13423">MEVMAFLSNLVTLISEACVNAEKLPAALISCGVVQAAAALALAIFKAPGVRSVGLADAIEGLKIEIKRIESVVVAVKGRAAGNKPLARSLARLRELMYDADDLVDELDYFRLQHQVEGGMWHCIC</sequence>
<dbReference type="AlphaFoldDB" id="A0A5J9TTY3"/>
<dbReference type="GO" id="GO:0000166">
    <property type="term" value="F:nucleotide binding"/>
    <property type="evidence" value="ECO:0007669"/>
    <property type="project" value="UniProtKB-KW"/>
</dbReference>